<gene>
    <name evidence="2" type="ORF">CRENPOLYSF2_4340004</name>
</gene>
<dbReference type="InterPro" id="IPR038186">
    <property type="entry name" value="CHAD_dom_sf"/>
</dbReference>
<proteinExistence type="predicted"/>
<dbReference type="Gene3D" id="1.40.20.10">
    <property type="entry name" value="CHAD domain"/>
    <property type="match status" value="1"/>
</dbReference>
<evidence type="ECO:0000313" key="3">
    <source>
        <dbReference type="Proteomes" id="UP000195442"/>
    </source>
</evidence>
<dbReference type="PROSITE" id="PS51708">
    <property type="entry name" value="CHAD"/>
    <property type="match status" value="1"/>
</dbReference>
<dbReference type="PANTHER" id="PTHR39339">
    <property type="entry name" value="SLR1444 PROTEIN"/>
    <property type="match status" value="1"/>
</dbReference>
<dbReference type="PANTHER" id="PTHR39339:SF1">
    <property type="entry name" value="CHAD DOMAIN-CONTAINING PROTEIN"/>
    <property type="match status" value="1"/>
</dbReference>
<dbReference type="Pfam" id="PF05235">
    <property type="entry name" value="CHAD"/>
    <property type="match status" value="1"/>
</dbReference>
<dbReference type="Proteomes" id="UP000195442">
    <property type="component" value="Unassembled WGS sequence"/>
</dbReference>
<organism evidence="2 3">
    <name type="scientific">Crenothrix polyspora</name>
    <dbReference type="NCBI Taxonomy" id="360316"/>
    <lineage>
        <taxon>Bacteria</taxon>
        <taxon>Pseudomonadati</taxon>
        <taxon>Pseudomonadota</taxon>
        <taxon>Gammaproteobacteria</taxon>
        <taxon>Methylococcales</taxon>
        <taxon>Crenotrichaceae</taxon>
        <taxon>Crenothrix</taxon>
    </lineage>
</organism>
<dbReference type="EMBL" id="FUKJ01000373">
    <property type="protein sequence ID" value="SJM94877.1"/>
    <property type="molecule type" value="Genomic_DNA"/>
</dbReference>
<reference evidence="3" key="1">
    <citation type="submission" date="2017-02" db="EMBL/GenBank/DDBJ databases">
        <authorList>
            <person name="Daims H."/>
        </authorList>
    </citation>
    <scope>NUCLEOTIDE SEQUENCE [LARGE SCALE GENOMIC DNA]</scope>
</reference>
<protein>
    <submittedName>
        <fullName evidence="2">CHAD domain-containing protein</fullName>
    </submittedName>
</protein>
<evidence type="ECO:0000313" key="2">
    <source>
        <dbReference type="EMBL" id="SJM94877.1"/>
    </source>
</evidence>
<evidence type="ECO:0000259" key="1">
    <source>
        <dbReference type="PROSITE" id="PS51708"/>
    </source>
</evidence>
<keyword evidence="3" id="KW-1185">Reference proteome</keyword>
<name>A0A1R4HF98_9GAMM</name>
<dbReference type="InterPro" id="IPR007899">
    <property type="entry name" value="CHAD_dom"/>
</dbReference>
<sequence length="509" mass="59160">MMATHFELPVNLTPEELIASLSDKLELHLVSKQQVLKTYYDSFDWRLYEHGLICELNQSTHTSALQLSHRKNGELIARMPLFEVPAFSKQFNPGKVRQILEPLLEMRALLAVGSLECEAYHLNIVNADEKIVLRILIEEFKRLNNRLTLFPIKGYDKVAERIAEMVTKGLGLYAVDKPLLLDALKLQGRHPKDYSSKLDIPLVPKMRADIASKTIFSYLLQSIKANEQGTIANTDSEFLHDFRVAVRRTRAGLSQLKSVLPEDIIARYKEFFSWLGQITGETRDLDAYLLNFEHYKKQLPSDLRQSINPLHHFLALKQRQAQKQLAKKLHSSKYSTLMAEWEAYLASPLPKNPTSAESILTIKELADQRIWKIYKQSIKEGDAIDRHSPPEALHKLRKTCKKLRYLMEFFRNLYPEHRMDKLLKRLKRLQDVLGDYQDYATQQEKLKQFSEQMQGINTPSKTFLAMEVLIQDFDSRKNKVRDHFTWQFAAFKKTENHTAFHALFAPHNV</sequence>
<dbReference type="RefSeq" id="WP_256969606.1">
    <property type="nucleotide sequence ID" value="NZ_FUKJ01000373.1"/>
</dbReference>
<dbReference type="SMART" id="SM00880">
    <property type="entry name" value="CHAD"/>
    <property type="match status" value="1"/>
</dbReference>
<accession>A0A1R4HF98</accession>
<feature type="domain" description="CHAD" evidence="1">
    <location>
        <begin position="205"/>
        <end position="493"/>
    </location>
</feature>
<dbReference type="AlphaFoldDB" id="A0A1R4HF98"/>